<dbReference type="InterPro" id="IPR023753">
    <property type="entry name" value="FAD/NAD-binding_dom"/>
</dbReference>
<dbReference type="Proteomes" id="UP000294656">
    <property type="component" value="Unassembled WGS sequence"/>
</dbReference>
<dbReference type="GO" id="GO:0034599">
    <property type="term" value="P:cellular response to oxidative stress"/>
    <property type="evidence" value="ECO:0007669"/>
    <property type="project" value="TreeGrafter"/>
</dbReference>
<dbReference type="GO" id="GO:0005829">
    <property type="term" value="C:cytosol"/>
    <property type="evidence" value="ECO:0007669"/>
    <property type="project" value="TreeGrafter"/>
</dbReference>
<dbReference type="SUPFAM" id="SSF55424">
    <property type="entry name" value="FAD/NAD-linked reductases, dimerisation (C-terminal) domain"/>
    <property type="match status" value="1"/>
</dbReference>
<sequence length="454" mass="48806">MSYQYDLFVIGAGSGGVRASRVAASKGYKVAVAESSALGGTCVNIGCVPKKLFVYGSEFSHVAQDAKGYGWSFPEPSFDWKTLRDNKTKEIERLNGIYGNLLASPGVEVIDGHGKLVDAHTVEVAGKTYTAERILIAVGATPFVPDIPGKEHVVVSDNMFYLEELPSKALVVGGGYIAVEFACILKGLGVDVTLAYRGDQLLRGFDSDVRAFASQEYIRLGVDVRLNTDVSSISEDDGIKRVTFKDGYDEDFGLVLYATGRVPNTASIGLADVGVDTSGKGAIKVNRNYQSSVPSIYAIGDVTDNIQLTPVAIKEAMALLDYWFEGRDVQLDYDNIPTAVFSQPQIGTVGLSEDDADSKGMDIRVYQTDFKAMKNTLSGNEGRSFMKLIVNNENDKVIGAHIVGDYAGEIIQGLGIAIKAGATKAHFDSTVGVHPTSAEEFVTFSANALKQRNR</sequence>
<evidence type="ECO:0000313" key="13">
    <source>
        <dbReference type="EMBL" id="TDO96935.1"/>
    </source>
</evidence>
<evidence type="ECO:0000256" key="8">
    <source>
        <dbReference type="PIRSR" id="PIRSR000350-3"/>
    </source>
</evidence>
<keyword evidence="2 10" id="KW-0285">Flavoprotein</keyword>
<accession>A0A4R6M7Q6</accession>
<evidence type="ECO:0000313" key="14">
    <source>
        <dbReference type="Proteomes" id="UP000294656"/>
    </source>
</evidence>
<dbReference type="PRINTS" id="PR00411">
    <property type="entry name" value="PNDRDTASEI"/>
</dbReference>
<dbReference type="PROSITE" id="PS00076">
    <property type="entry name" value="PYRIDINE_REDOX_1"/>
    <property type="match status" value="1"/>
</dbReference>
<feature type="active site" description="Proton acceptor" evidence="7">
    <location>
        <position position="434"/>
    </location>
</feature>
<dbReference type="PIRSF" id="PIRSF000350">
    <property type="entry name" value="Mercury_reductase_MerA"/>
    <property type="match status" value="1"/>
</dbReference>
<dbReference type="GO" id="GO:0050660">
    <property type="term" value="F:flavin adenine dinucleotide binding"/>
    <property type="evidence" value="ECO:0007669"/>
    <property type="project" value="InterPro"/>
</dbReference>
<dbReference type="PANTHER" id="PTHR42737:SF2">
    <property type="entry name" value="GLUTATHIONE REDUCTASE"/>
    <property type="match status" value="1"/>
</dbReference>
<comment type="caution">
    <text evidence="13">The sequence shown here is derived from an EMBL/GenBank/DDBJ whole genome shotgun (WGS) entry which is preliminary data.</text>
</comment>
<gene>
    <name evidence="13" type="ORF">DFP79_2706</name>
</gene>
<evidence type="ECO:0000259" key="11">
    <source>
        <dbReference type="Pfam" id="PF02852"/>
    </source>
</evidence>
<proteinExistence type="inferred from homology"/>
<reference evidence="13 14" key="1">
    <citation type="submission" date="2019-03" db="EMBL/GenBank/DDBJ databases">
        <title>Genomic Encyclopedia of Type Strains, Phase III (KMG-III): the genomes of soil and plant-associated and newly described type strains.</title>
        <authorList>
            <person name="Whitman W."/>
        </authorList>
    </citation>
    <scope>NUCLEOTIDE SEQUENCE [LARGE SCALE GENOMIC DNA]</scope>
    <source>
        <strain evidence="13 14">CECT 7378</strain>
    </source>
</reference>
<evidence type="ECO:0000256" key="6">
    <source>
        <dbReference type="ARBA" id="ARBA00023284"/>
    </source>
</evidence>
<dbReference type="InterPro" id="IPR004099">
    <property type="entry name" value="Pyr_nucl-diS_OxRdtase_dimer"/>
</dbReference>
<evidence type="ECO:0000256" key="5">
    <source>
        <dbReference type="ARBA" id="ARBA00023157"/>
    </source>
</evidence>
<evidence type="ECO:0000256" key="10">
    <source>
        <dbReference type="RuleBase" id="RU003691"/>
    </source>
</evidence>
<evidence type="ECO:0000256" key="1">
    <source>
        <dbReference type="ARBA" id="ARBA00007532"/>
    </source>
</evidence>
<dbReference type="NCBIfam" id="NF004776">
    <property type="entry name" value="PRK06116.1"/>
    <property type="match status" value="1"/>
</dbReference>
<keyword evidence="8" id="KW-0547">Nucleotide-binding</keyword>
<dbReference type="Gene3D" id="3.30.390.30">
    <property type="match status" value="1"/>
</dbReference>
<keyword evidence="3 8" id="KW-0274">FAD</keyword>
<evidence type="ECO:0000256" key="3">
    <source>
        <dbReference type="ARBA" id="ARBA00022827"/>
    </source>
</evidence>
<feature type="binding site" evidence="8">
    <location>
        <position position="114"/>
    </location>
    <ligand>
        <name>FAD</name>
        <dbReference type="ChEBI" id="CHEBI:57692"/>
    </ligand>
</feature>
<dbReference type="Pfam" id="PF02852">
    <property type="entry name" value="Pyr_redox_dim"/>
    <property type="match status" value="1"/>
</dbReference>
<feature type="domain" description="FAD/NAD(P)-binding" evidence="12">
    <location>
        <begin position="5"/>
        <end position="316"/>
    </location>
</feature>
<protein>
    <submittedName>
        <fullName evidence="13">NADPH-glutathione reductase</fullName>
    </submittedName>
</protein>
<evidence type="ECO:0000259" key="12">
    <source>
        <dbReference type="Pfam" id="PF07992"/>
    </source>
</evidence>
<dbReference type="InterPro" id="IPR046952">
    <property type="entry name" value="GSHR/TRXR-like"/>
</dbReference>
<dbReference type="Pfam" id="PF07992">
    <property type="entry name" value="Pyr_redox_2"/>
    <property type="match status" value="1"/>
</dbReference>
<keyword evidence="8" id="KW-0520">NAD</keyword>
<dbReference type="InterPro" id="IPR016156">
    <property type="entry name" value="FAD/NAD-linked_Rdtase_dimer_sf"/>
</dbReference>
<keyword evidence="6 10" id="KW-0676">Redox-active center</keyword>
<dbReference type="PRINTS" id="PR00368">
    <property type="entry name" value="FADPNR"/>
</dbReference>
<dbReference type="FunFam" id="3.30.390.30:FF:000001">
    <property type="entry name" value="Dihydrolipoyl dehydrogenase"/>
    <property type="match status" value="1"/>
</dbReference>
<dbReference type="InterPro" id="IPR036188">
    <property type="entry name" value="FAD/NAD-bd_sf"/>
</dbReference>
<evidence type="ECO:0000256" key="2">
    <source>
        <dbReference type="ARBA" id="ARBA00022630"/>
    </source>
</evidence>
<organism evidence="13 14">
    <name type="scientific">Marinomonas balearica</name>
    <dbReference type="NCBI Taxonomy" id="491947"/>
    <lineage>
        <taxon>Bacteria</taxon>
        <taxon>Pseudomonadati</taxon>
        <taxon>Pseudomonadota</taxon>
        <taxon>Gammaproteobacteria</taxon>
        <taxon>Oceanospirillales</taxon>
        <taxon>Oceanospirillaceae</taxon>
        <taxon>Marinomonas</taxon>
    </lineage>
</organism>
<keyword evidence="14" id="KW-1185">Reference proteome</keyword>
<dbReference type="AlphaFoldDB" id="A0A4R6M7Q6"/>
<evidence type="ECO:0000256" key="4">
    <source>
        <dbReference type="ARBA" id="ARBA00023002"/>
    </source>
</evidence>
<dbReference type="SUPFAM" id="SSF51905">
    <property type="entry name" value="FAD/NAD(P)-binding domain"/>
    <property type="match status" value="1"/>
</dbReference>
<feature type="binding site" evidence="8">
    <location>
        <begin position="173"/>
        <end position="180"/>
    </location>
    <ligand>
        <name>NAD(+)</name>
        <dbReference type="ChEBI" id="CHEBI:57540"/>
    </ligand>
</feature>
<name>A0A4R6M7Q6_9GAMM</name>
<feature type="binding site" evidence="8">
    <location>
        <position position="301"/>
    </location>
    <ligand>
        <name>FAD</name>
        <dbReference type="ChEBI" id="CHEBI:57692"/>
    </ligand>
</feature>
<feature type="disulfide bond" description="Redox-active" evidence="9">
    <location>
        <begin position="42"/>
        <end position="47"/>
    </location>
</feature>
<feature type="domain" description="Pyridine nucleotide-disulphide oxidoreductase dimerisation" evidence="11">
    <location>
        <begin position="336"/>
        <end position="443"/>
    </location>
</feature>
<dbReference type="GO" id="GO:0006749">
    <property type="term" value="P:glutathione metabolic process"/>
    <property type="evidence" value="ECO:0007669"/>
    <property type="project" value="TreeGrafter"/>
</dbReference>
<evidence type="ECO:0000256" key="9">
    <source>
        <dbReference type="PIRSR" id="PIRSR000350-4"/>
    </source>
</evidence>
<evidence type="ECO:0000256" key="7">
    <source>
        <dbReference type="PIRSR" id="PIRSR000350-2"/>
    </source>
</evidence>
<dbReference type="OrthoDB" id="9800167at2"/>
<keyword evidence="4 10" id="KW-0560">Oxidoreductase</keyword>
<comment type="similarity">
    <text evidence="1 10">Belongs to the class-I pyridine nucleotide-disulfide oxidoreductase family.</text>
</comment>
<dbReference type="Gene3D" id="3.50.50.60">
    <property type="entry name" value="FAD/NAD(P)-binding domain"/>
    <property type="match status" value="2"/>
</dbReference>
<dbReference type="InterPro" id="IPR012999">
    <property type="entry name" value="Pyr_OxRdtase_I_AS"/>
</dbReference>
<dbReference type="InterPro" id="IPR001100">
    <property type="entry name" value="Pyr_nuc-diS_OxRdtase"/>
</dbReference>
<dbReference type="RefSeq" id="WP_133504427.1">
    <property type="nucleotide sequence ID" value="NZ_SNXC01000013.1"/>
</dbReference>
<dbReference type="PANTHER" id="PTHR42737">
    <property type="entry name" value="GLUTATHIONE REDUCTASE"/>
    <property type="match status" value="1"/>
</dbReference>
<dbReference type="GO" id="GO:0004362">
    <property type="term" value="F:glutathione-disulfide reductase (NADPH) activity"/>
    <property type="evidence" value="ECO:0007669"/>
    <property type="project" value="TreeGrafter"/>
</dbReference>
<feature type="binding site" evidence="8">
    <location>
        <position position="260"/>
    </location>
    <ligand>
        <name>NAD(+)</name>
        <dbReference type="ChEBI" id="CHEBI:57540"/>
    </ligand>
</feature>
<keyword evidence="5" id="KW-1015">Disulfide bond</keyword>
<dbReference type="GO" id="GO:0045454">
    <property type="term" value="P:cell redox homeostasis"/>
    <property type="evidence" value="ECO:0007669"/>
    <property type="project" value="InterPro"/>
</dbReference>
<dbReference type="EMBL" id="SNXC01000013">
    <property type="protein sequence ID" value="TDO96935.1"/>
    <property type="molecule type" value="Genomic_DNA"/>
</dbReference>
<comment type="cofactor">
    <cofactor evidence="8">
        <name>FAD</name>
        <dbReference type="ChEBI" id="CHEBI:57692"/>
    </cofactor>
    <text evidence="8">Binds 1 FAD per subunit.</text>
</comment>
<feature type="binding site" evidence="8">
    <location>
        <position position="51"/>
    </location>
    <ligand>
        <name>FAD</name>
        <dbReference type="ChEBI" id="CHEBI:57692"/>
    </ligand>
</feature>